<evidence type="ECO:0000313" key="1">
    <source>
        <dbReference type="EMBL" id="PBK98851.1"/>
    </source>
</evidence>
<gene>
    <name evidence="1" type="ORF">ARMGADRAFT_1075655</name>
</gene>
<reference evidence="2" key="1">
    <citation type="journal article" date="2017" name="Nat. Ecol. Evol.">
        <title>Genome expansion and lineage-specific genetic innovations in the forest pathogenic fungi Armillaria.</title>
        <authorList>
            <person name="Sipos G."/>
            <person name="Prasanna A.N."/>
            <person name="Walter M.C."/>
            <person name="O'Connor E."/>
            <person name="Balint B."/>
            <person name="Krizsan K."/>
            <person name="Kiss B."/>
            <person name="Hess J."/>
            <person name="Varga T."/>
            <person name="Slot J."/>
            <person name="Riley R."/>
            <person name="Boka B."/>
            <person name="Rigling D."/>
            <person name="Barry K."/>
            <person name="Lee J."/>
            <person name="Mihaltcheva S."/>
            <person name="LaButti K."/>
            <person name="Lipzen A."/>
            <person name="Waldron R."/>
            <person name="Moloney N.M."/>
            <person name="Sperisen C."/>
            <person name="Kredics L."/>
            <person name="Vagvoelgyi C."/>
            <person name="Patrignani A."/>
            <person name="Fitzpatrick D."/>
            <person name="Nagy I."/>
            <person name="Doyle S."/>
            <person name="Anderson J.B."/>
            <person name="Grigoriev I.V."/>
            <person name="Gueldener U."/>
            <person name="Muensterkoetter M."/>
            <person name="Nagy L.G."/>
        </authorList>
    </citation>
    <scope>NUCLEOTIDE SEQUENCE [LARGE SCALE GENOMIC DNA]</scope>
    <source>
        <strain evidence="2">Ar21-2</strain>
    </source>
</reference>
<dbReference type="EMBL" id="KZ293648">
    <property type="protein sequence ID" value="PBK98851.1"/>
    <property type="molecule type" value="Genomic_DNA"/>
</dbReference>
<evidence type="ECO:0000313" key="2">
    <source>
        <dbReference type="Proteomes" id="UP000217790"/>
    </source>
</evidence>
<accession>A0A2H3DUF5</accession>
<sequence length="112" mass="11656">MSKCARGWSQQKVHTIPGHISVPLLNLLSSSALPLPRLHPPRPPSCACSQDKATSQVGVFSLASGILGRGEGEGTRACSSDEDTPSRHKIRVSSLAAGILVRGVDGVDGFKG</sequence>
<dbReference type="AlphaFoldDB" id="A0A2H3DUF5"/>
<proteinExistence type="predicted"/>
<protein>
    <submittedName>
        <fullName evidence="1">Uncharacterized protein</fullName>
    </submittedName>
</protein>
<dbReference type="Proteomes" id="UP000217790">
    <property type="component" value="Unassembled WGS sequence"/>
</dbReference>
<name>A0A2H3DUF5_ARMGA</name>
<keyword evidence="2" id="KW-1185">Reference proteome</keyword>
<organism evidence="1 2">
    <name type="scientific">Armillaria gallica</name>
    <name type="common">Bulbous honey fungus</name>
    <name type="synonym">Armillaria bulbosa</name>
    <dbReference type="NCBI Taxonomy" id="47427"/>
    <lineage>
        <taxon>Eukaryota</taxon>
        <taxon>Fungi</taxon>
        <taxon>Dikarya</taxon>
        <taxon>Basidiomycota</taxon>
        <taxon>Agaricomycotina</taxon>
        <taxon>Agaricomycetes</taxon>
        <taxon>Agaricomycetidae</taxon>
        <taxon>Agaricales</taxon>
        <taxon>Marasmiineae</taxon>
        <taxon>Physalacriaceae</taxon>
        <taxon>Armillaria</taxon>
    </lineage>
</organism>
<dbReference type="InParanoid" id="A0A2H3DUF5"/>